<gene>
    <name evidence="8" type="ORF">VNO80_03433</name>
</gene>
<dbReference type="Pfam" id="PF00454">
    <property type="entry name" value="PI3_PI4_kinase"/>
    <property type="match status" value="1"/>
</dbReference>
<evidence type="ECO:0000256" key="4">
    <source>
        <dbReference type="ARBA" id="ARBA00022741"/>
    </source>
</evidence>
<dbReference type="GO" id="GO:0004430">
    <property type="term" value="F:1-phosphatidylinositol 4-kinase activity"/>
    <property type="evidence" value="ECO:0007669"/>
    <property type="project" value="UniProtKB-EC"/>
</dbReference>
<comment type="similarity">
    <text evidence="1">Belongs to the PI3/PI4-kinase family. Type II PI4K subfamily.</text>
</comment>
<evidence type="ECO:0000256" key="6">
    <source>
        <dbReference type="ARBA" id="ARBA00022840"/>
    </source>
</evidence>
<protein>
    <recommendedName>
        <fullName evidence="2">1-phosphatidylinositol 4-kinase</fullName>
        <ecNumber evidence="2">2.7.1.67</ecNumber>
    </recommendedName>
</protein>
<keyword evidence="6" id="KW-0067">ATP-binding</keyword>
<dbReference type="GO" id="GO:0005524">
    <property type="term" value="F:ATP binding"/>
    <property type="evidence" value="ECO:0007669"/>
    <property type="project" value="UniProtKB-KW"/>
</dbReference>
<proteinExistence type="inferred from homology"/>
<evidence type="ECO:0000313" key="9">
    <source>
        <dbReference type="Proteomes" id="UP001374584"/>
    </source>
</evidence>
<comment type="caution">
    <text evidence="8">The sequence shown here is derived from an EMBL/GenBank/DDBJ whole genome shotgun (WGS) entry which is preliminary data.</text>
</comment>
<organism evidence="8 9">
    <name type="scientific">Phaseolus coccineus</name>
    <name type="common">Scarlet runner bean</name>
    <name type="synonym">Phaseolus multiflorus</name>
    <dbReference type="NCBI Taxonomy" id="3886"/>
    <lineage>
        <taxon>Eukaryota</taxon>
        <taxon>Viridiplantae</taxon>
        <taxon>Streptophyta</taxon>
        <taxon>Embryophyta</taxon>
        <taxon>Tracheophyta</taxon>
        <taxon>Spermatophyta</taxon>
        <taxon>Magnoliopsida</taxon>
        <taxon>eudicotyledons</taxon>
        <taxon>Gunneridae</taxon>
        <taxon>Pentapetalae</taxon>
        <taxon>rosids</taxon>
        <taxon>fabids</taxon>
        <taxon>Fabales</taxon>
        <taxon>Fabaceae</taxon>
        <taxon>Papilionoideae</taxon>
        <taxon>50 kb inversion clade</taxon>
        <taxon>NPAAA clade</taxon>
        <taxon>indigoferoid/millettioid clade</taxon>
        <taxon>Phaseoleae</taxon>
        <taxon>Phaseolus</taxon>
    </lineage>
</organism>
<name>A0AAN9NS77_PHACN</name>
<dbReference type="PANTHER" id="PTHR45800">
    <property type="entry name" value="PHOSPHATIDYLINOSITOL 4-KINASE GAMMA"/>
    <property type="match status" value="1"/>
</dbReference>
<keyword evidence="4" id="KW-0547">Nucleotide-binding</keyword>
<dbReference type="PROSITE" id="PS50290">
    <property type="entry name" value="PI3_4_KINASE_3"/>
    <property type="match status" value="1"/>
</dbReference>
<dbReference type="AlphaFoldDB" id="A0AAN9NS77"/>
<accession>A0AAN9NS77</accession>
<keyword evidence="3" id="KW-0808">Transferase</keyword>
<dbReference type="InterPro" id="IPR044571">
    <property type="entry name" value="P4KG1-8"/>
</dbReference>
<dbReference type="PANTHER" id="PTHR45800:SF21">
    <property type="entry name" value="PHOSPHATIDYLINOSITOL 4-KINASE GAMMA 8"/>
    <property type="match status" value="1"/>
</dbReference>
<dbReference type="InterPro" id="IPR000403">
    <property type="entry name" value="PI3/4_kinase_cat_dom"/>
</dbReference>
<evidence type="ECO:0000313" key="8">
    <source>
        <dbReference type="EMBL" id="KAK7377997.1"/>
    </source>
</evidence>
<evidence type="ECO:0000256" key="3">
    <source>
        <dbReference type="ARBA" id="ARBA00022679"/>
    </source>
</evidence>
<keyword evidence="5" id="KW-0418">Kinase</keyword>
<evidence type="ECO:0000256" key="1">
    <source>
        <dbReference type="ARBA" id="ARBA00008941"/>
    </source>
</evidence>
<dbReference type="EC" id="2.7.1.67" evidence="2"/>
<evidence type="ECO:0000256" key="5">
    <source>
        <dbReference type="ARBA" id="ARBA00022777"/>
    </source>
</evidence>
<keyword evidence="9" id="KW-1185">Reference proteome</keyword>
<reference evidence="8 9" key="1">
    <citation type="submission" date="2024-01" db="EMBL/GenBank/DDBJ databases">
        <title>The genomes of 5 underutilized Papilionoideae crops provide insights into root nodulation and disease resistanc.</title>
        <authorList>
            <person name="Jiang F."/>
        </authorList>
    </citation>
    <scope>NUCLEOTIDE SEQUENCE [LARGE SCALE GENOMIC DNA]</scope>
    <source>
        <strain evidence="8">JINMINGXINNONG_FW02</strain>
        <tissue evidence="8">Leaves</tissue>
    </source>
</reference>
<feature type="domain" description="PI3K/PI4K catalytic" evidence="7">
    <location>
        <begin position="105"/>
        <end position="406"/>
    </location>
</feature>
<evidence type="ECO:0000256" key="2">
    <source>
        <dbReference type="ARBA" id="ARBA00012169"/>
    </source>
</evidence>
<dbReference type="EMBL" id="JAYMYR010000002">
    <property type="protein sequence ID" value="KAK7377997.1"/>
    <property type="molecule type" value="Genomic_DNA"/>
</dbReference>
<sequence>MAVTIDRHQGFGPFSRSQRCKLQSYGHLDPNVLELSQTGGTLSHSFELAFQADNIHRSFSTPCLPLTTLLGEDLTYHPPRIEIVRGSGAPVHALVVEVAIALASGVQPIPIPSGLGGAYSFRNQNGINIAVAKPVDEEPFALNNPKGLGGQMLGQPGLKKSIRIGETGMRELAAYVLDHGGLAAVPPTALVKFSHAAFSVNPNAAAAAASTVPSHMPKVASLQRFVGHSFDAGELGPSFFSVASVHNIGILDIRIMNLDRHAGNMLVMKHDRNNASYGGMVAELVPIDHGFCLPEWLDDPYFEWLHWPQASIPFSDYELEYISKLDPFKDAEVLRTDIPLLRESAIRVLIVCTILLKQAAAAGLCLAEIGQMMTRKFSGGQELPSEMENICLKVKGCIPRGSHSENCKERTEGGSKCEDGGISFGDLNQGEWEAFLEVFGELLRSVFEDKKCKSKSWNIMEVTEL</sequence>
<evidence type="ECO:0000259" key="7">
    <source>
        <dbReference type="PROSITE" id="PS50290"/>
    </source>
</evidence>
<dbReference type="Proteomes" id="UP001374584">
    <property type="component" value="Unassembled WGS sequence"/>
</dbReference>